<feature type="transmembrane region" description="Helical" evidence="5">
    <location>
        <begin position="12"/>
        <end position="28"/>
    </location>
</feature>
<dbReference type="NCBIfam" id="NF009512">
    <property type="entry name" value="PRK12872.1-1"/>
    <property type="match status" value="1"/>
</dbReference>
<dbReference type="AlphaFoldDB" id="A0A918N524"/>
<feature type="transmembrane region" description="Helical" evidence="5">
    <location>
        <begin position="220"/>
        <end position="240"/>
    </location>
</feature>
<evidence type="ECO:0000313" key="7">
    <source>
        <dbReference type="Proteomes" id="UP000601108"/>
    </source>
</evidence>
<dbReference type="InterPro" id="IPR000537">
    <property type="entry name" value="UbiA_prenyltransferase"/>
</dbReference>
<evidence type="ECO:0000256" key="3">
    <source>
        <dbReference type="ARBA" id="ARBA00022989"/>
    </source>
</evidence>
<keyword evidence="2 5" id="KW-0812">Transmembrane</keyword>
<comment type="subcellular location">
    <subcellularLocation>
        <location evidence="1">Membrane</location>
        <topology evidence="1">Multi-pass membrane protein</topology>
    </subcellularLocation>
</comment>
<organism evidence="6 7">
    <name type="scientific">Aquimarina muelleri</name>
    <dbReference type="NCBI Taxonomy" id="279356"/>
    <lineage>
        <taxon>Bacteria</taxon>
        <taxon>Pseudomonadati</taxon>
        <taxon>Bacteroidota</taxon>
        <taxon>Flavobacteriia</taxon>
        <taxon>Flavobacteriales</taxon>
        <taxon>Flavobacteriaceae</taxon>
        <taxon>Aquimarina</taxon>
    </lineage>
</organism>
<evidence type="ECO:0000256" key="2">
    <source>
        <dbReference type="ARBA" id="ARBA00022692"/>
    </source>
</evidence>
<evidence type="ECO:0000256" key="4">
    <source>
        <dbReference type="ARBA" id="ARBA00023136"/>
    </source>
</evidence>
<sequence>MQSYLKLIKFDNLLLIAFAQLCIKYGLFEPFNIAITLNGLGIALLILATVCIAAAGNIIIYIYNQEGSTAKGLLQGKITEKTANRLFIIFNVIGVLIGFYLSNLIGKSGFAALFIITSGIFYIYASYLKEIIILKNVIPALLIALSLIVVGIFDLLPAITEKNRESQTVIFSIILDYSVFAFMIVLLREIVKDGLHIDRDHRLGIKTIPMALGKERTTKLVGILTIVPIAMVIYYIYTYLFSNSTAVIMVLLLLIAPLLYFMIKSFSAESDKQLTRLSLLLKIILIIASISLLFYQFILL</sequence>
<feature type="transmembrane region" description="Helical" evidence="5">
    <location>
        <begin position="168"/>
        <end position="187"/>
    </location>
</feature>
<feature type="transmembrane region" description="Helical" evidence="5">
    <location>
        <begin position="40"/>
        <end position="63"/>
    </location>
</feature>
<evidence type="ECO:0000313" key="6">
    <source>
        <dbReference type="EMBL" id="GGX26091.1"/>
    </source>
</evidence>
<dbReference type="EMBL" id="BMWS01000021">
    <property type="protein sequence ID" value="GGX26091.1"/>
    <property type="molecule type" value="Genomic_DNA"/>
</dbReference>
<feature type="transmembrane region" description="Helical" evidence="5">
    <location>
        <begin position="83"/>
        <end position="102"/>
    </location>
</feature>
<keyword evidence="3 5" id="KW-1133">Transmembrane helix</keyword>
<dbReference type="Pfam" id="PF01040">
    <property type="entry name" value="UbiA"/>
    <property type="match status" value="1"/>
</dbReference>
<evidence type="ECO:0000256" key="5">
    <source>
        <dbReference type="SAM" id="Phobius"/>
    </source>
</evidence>
<proteinExistence type="predicted"/>
<dbReference type="RefSeq" id="WP_035087829.1">
    <property type="nucleotide sequence ID" value="NZ_BMWS01000021.1"/>
</dbReference>
<reference evidence="6 7" key="1">
    <citation type="journal article" date="2014" name="Int. J. Syst. Evol. Microbiol.">
        <title>Complete genome sequence of Corynebacterium casei LMG S-19264T (=DSM 44701T), isolated from a smear-ripened cheese.</title>
        <authorList>
            <consortium name="US DOE Joint Genome Institute (JGI-PGF)"/>
            <person name="Walter F."/>
            <person name="Albersmeier A."/>
            <person name="Kalinowski J."/>
            <person name="Ruckert C."/>
        </authorList>
    </citation>
    <scope>NUCLEOTIDE SEQUENCE [LARGE SCALE GENOMIC DNA]</scope>
    <source>
        <strain evidence="6 7">KCTC 12285</strain>
    </source>
</reference>
<evidence type="ECO:0000256" key="1">
    <source>
        <dbReference type="ARBA" id="ARBA00004141"/>
    </source>
</evidence>
<dbReference type="Proteomes" id="UP000601108">
    <property type="component" value="Unassembled WGS sequence"/>
</dbReference>
<name>A0A918N524_9FLAO</name>
<feature type="transmembrane region" description="Helical" evidence="5">
    <location>
        <begin position="246"/>
        <end position="267"/>
    </location>
</feature>
<comment type="caution">
    <text evidence="6">The sequence shown here is derived from an EMBL/GenBank/DDBJ whole genome shotgun (WGS) entry which is preliminary data.</text>
</comment>
<dbReference type="GO" id="GO:0016020">
    <property type="term" value="C:membrane"/>
    <property type="evidence" value="ECO:0007669"/>
    <property type="project" value="UniProtKB-SubCell"/>
</dbReference>
<feature type="transmembrane region" description="Helical" evidence="5">
    <location>
        <begin position="137"/>
        <end position="156"/>
    </location>
</feature>
<feature type="transmembrane region" description="Helical" evidence="5">
    <location>
        <begin position="279"/>
        <end position="298"/>
    </location>
</feature>
<feature type="transmembrane region" description="Helical" evidence="5">
    <location>
        <begin position="108"/>
        <end position="125"/>
    </location>
</feature>
<keyword evidence="4 5" id="KW-0472">Membrane</keyword>
<dbReference type="GO" id="GO:0016765">
    <property type="term" value="F:transferase activity, transferring alkyl or aryl (other than methyl) groups"/>
    <property type="evidence" value="ECO:0007669"/>
    <property type="project" value="InterPro"/>
</dbReference>
<keyword evidence="7" id="KW-1185">Reference proteome</keyword>
<protein>
    <submittedName>
        <fullName evidence="6">Prenyltransferase</fullName>
    </submittedName>
</protein>
<accession>A0A918N524</accession>
<gene>
    <name evidence="6" type="ORF">GCM10007384_28940</name>
</gene>